<organism evidence="2 3">
    <name type="scientific">Secundilactobacillus hailunensis</name>
    <dbReference type="NCBI Taxonomy" id="2559923"/>
    <lineage>
        <taxon>Bacteria</taxon>
        <taxon>Bacillati</taxon>
        <taxon>Bacillota</taxon>
        <taxon>Bacilli</taxon>
        <taxon>Lactobacillales</taxon>
        <taxon>Lactobacillaceae</taxon>
        <taxon>Secundilactobacillus</taxon>
    </lineage>
</organism>
<dbReference type="Gene3D" id="3.20.20.140">
    <property type="entry name" value="Metal-dependent hydrolases"/>
    <property type="match status" value="1"/>
</dbReference>
<dbReference type="RefSeq" id="WP_137630066.1">
    <property type="nucleotide sequence ID" value="NZ_BJDO01000003.1"/>
</dbReference>
<keyword evidence="3" id="KW-1185">Reference proteome</keyword>
<dbReference type="InterPro" id="IPR006680">
    <property type="entry name" value="Amidohydro-rel"/>
</dbReference>
<feature type="domain" description="Amidohydrolase-related" evidence="1">
    <location>
        <begin position="7"/>
        <end position="55"/>
    </location>
</feature>
<evidence type="ECO:0000313" key="3">
    <source>
        <dbReference type="Proteomes" id="UP001596190"/>
    </source>
</evidence>
<dbReference type="SUPFAM" id="SSF51556">
    <property type="entry name" value="Metallo-dependent hydrolases"/>
    <property type="match status" value="1"/>
</dbReference>
<dbReference type="Pfam" id="PF04909">
    <property type="entry name" value="Amidohydro_2"/>
    <property type="match status" value="1"/>
</dbReference>
<proteinExistence type="predicted"/>
<dbReference type="InterPro" id="IPR032466">
    <property type="entry name" value="Metal_Hydrolase"/>
</dbReference>
<dbReference type="EMBL" id="JBHSSA010000031">
    <property type="protein sequence ID" value="MFC6253564.1"/>
    <property type="molecule type" value="Genomic_DNA"/>
</dbReference>
<comment type="caution">
    <text evidence="2">The sequence shown here is derived from an EMBL/GenBank/DDBJ whole genome shotgun (WGS) entry which is preliminary data.</text>
</comment>
<gene>
    <name evidence="2" type="ORF">ACFP1H_02975</name>
</gene>
<reference evidence="3" key="1">
    <citation type="journal article" date="2019" name="Int. J. Syst. Evol. Microbiol.">
        <title>The Global Catalogue of Microorganisms (GCM) 10K type strain sequencing project: providing services to taxonomists for standard genome sequencing and annotation.</title>
        <authorList>
            <consortium name="The Broad Institute Genomics Platform"/>
            <consortium name="The Broad Institute Genome Sequencing Center for Infectious Disease"/>
            <person name="Wu L."/>
            <person name="Ma J."/>
        </authorList>
    </citation>
    <scope>NUCLEOTIDE SEQUENCE [LARGE SCALE GENOMIC DNA]</scope>
    <source>
        <strain evidence="3">CCM 8950</strain>
    </source>
</reference>
<sequence>MQLDLTELGPDHLLYAIDYPYIQPDGAQKFLVDAPIDQEIKEKIGHGNAERLFHF</sequence>
<dbReference type="Proteomes" id="UP001596190">
    <property type="component" value="Unassembled WGS sequence"/>
</dbReference>
<accession>A0ABW1T695</accession>
<evidence type="ECO:0000313" key="2">
    <source>
        <dbReference type="EMBL" id="MFC6253564.1"/>
    </source>
</evidence>
<evidence type="ECO:0000259" key="1">
    <source>
        <dbReference type="Pfam" id="PF04909"/>
    </source>
</evidence>
<name>A0ABW1T695_9LACO</name>
<protein>
    <submittedName>
        <fullName evidence="2">Amidohydrolase family protein</fullName>
    </submittedName>
</protein>